<proteinExistence type="inferred from homology"/>
<dbReference type="PANTHER" id="PTHR42693">
    <property type="entry name" value="ARYLSULFATASE FAMILY MEMBER"/>
    <property type="match status" value="1"/>
</dbReference>
<dbReference type="CDD" id="cd16025">
    <property type="entry name" value="PAS_like"/>
    <property type="match status" value="1"/>
</dbReference>
<dbReference type="PANTHER" id="PTHR42693:SF43">
    <property type="entry name" value="BLL2667 PROTEIN"/>
    <property type="match status" value="1"/>
</dbReference>
<dbReference type="AlphaFoldDB" id="A0A9X1KV03"/>
<dbReference type="PROSITE" id="PS00523">
    <property type="entry name" value="SULFATASE_1"/>
    <property type="match status" value="1"/>
</dbReference>
<evidence type="ECO:0000259" key="5">
    <source>
        <dbReference type="Pfam" id="PF00884"/>
    </source>
</evidence>
<organism evidence="6 7">
    <name type="scientific">Fulvivirga sedimenti</name>
    <dbReference type="NCBI Taxonomy" id="2879465"/>
    <lineage>
        <taxon>Bacteria</taxon>
        <taxon>Pseudomonadati</taxon>
        <taxon>Bacteroidota</taxon>
        <taxon>Cytophagia</taxon>
        <taxon>Cytophagales</taxon>
        <taxon>Fulvivirgaceae</taxon>
        <taxon>Fulvivirga</taxon>
    </lineage>
</organism>
<dbReference type="Proteomes" id="UP001139409">
    <property type="component" value="Unassembled WGS sequence"/>
</dbReference>
<dbReference type="PROSITE" id="PS51257">
    <property type="entry name" value="PROKAR_LIPOPROTEIN"/>
    <property type="match status" value="1"/>
</dbReference>
<dbReference type="InterPro" id="IPR024607">
    <property type="entry name" value="Sulfatase_CS"/>
</dbReference>
<dbReference type="InterPro" id="IPR017850">
    <property type="entry name" value="Alkaline_phosphatase_core_sf"/>
</dbReference>
<comment type="caution">
    <text evidence="6">The sequence shown here is derived from an EMBL/GenBank/DDBJ whole genome shotgun (WGS) entry which is preliminary data.</text>
</comment>
<gene>
    <name evidence="6" type="ORF">LDX50_00055</name>
</gene>
<dbReference type="GO" id="GO:0046872">
    <property type="term" value="F:metal ion binding"/>
    <property type="evidence" value="ECO:0007669"/>
    <property type="project" value="UniProtKB-KW"/>
</dbReference>
<dbReference type="GO" id="GO:0016787">
    <property type="term" value="F:hydrolase activity"/>
    <property type="evidence" value="ECO:0007669"/>
    <property type="project" value="UniProtKB-KW"/>
</dbReference>
<name>A0A9X1KV03_9BACT</name>
<dbReference type="RefSeq" id="WP_225696354.1">
    <property type="nucleotide sequence ID" value="NZ_JAIXNE010000001.1"/>
</dbReference>
<evidence type="ECO:0000313" key="6">
    <source>
        <dbReference type="EMBL" id="MCA6073235.1"/>
    </source>
</evidence>
<sequence length="807" mass="90066">MKFFFNIFLAAIAVVFVSSCQPTEEKTTEAAADSEFKGKIALDIRDSEADWTPYLPKQAPKDAPNILFILYDDTGLAAWSPYGGRINMPTLDKLAANGLTYTQWHTTALCSPTRSTILTGRNHHLNGMAAITEAADGFPGSNGRIPDDCAPFAEILRENGWSTFWIGKNHNVPEQDVAPGGSRAEWPTSIGFDRFYGFLGGETNNWYPDLVEDNNFIEAPYTPEEGYHLSKDLADKALEMLRDQNATNPSKPWYMWFNPGANHAPHHSPKEYADKYRGKFDDGYDAYREWVVKRMIEKGVLPEDTEITEFNPLPDEMANPADYVRPWNELNADEKKLFARMAEVYAGFSEYTDVQIGRIVDYLEESGQLENTIIIYAADNGASGEGSPNGSVNENKFFNGYPDDLAENLKYLDVLGGPETYNHFPTGWAAAFSAPFKMFKRYSQFAGGTNDPLIISWPKGIKARGEIRNQYHHSVDIVPTLLEICGIEMPEVYNGVKQTPLSGVSMAYTFDAEPNAPTQKDVQYYAMLGTRGIWKDGWKAVAIHAPLTGKGNFDKDKWELYHVEEDRSESKNLADENPEKLEELKAAWFAEAEKNKVLPLDDRSAAEVLGIERPAQEPPRDRYIYYPNTAPVPEGVAVNVRGRNFKILANVEIEDPNASGVIFAHGSRFGGHSLFIKDKKLYYVYNFLGIKPEQVFVSNVTLKPGKYTVGMEFIREDAGEYGESLGKMNLYIDEEVVASGPMKTQPAKFTLSGDGLCIGYDSGDAVSDLYESPGEFEGGKIQFVGVTVEGTPYVDLEAEARRVLMSH</sequence>
<reference evidence="6" key="1">
    <citation type="submission" date="2021-09" db="EMBL/GenBank/DDBJ databases">
        <title>Fulvivirga sp. isolated from coastal sediment.</title>
        <authorList>
            <person name="Yu H."/>
        </authorList>
    </citation>
    <scope>NUCLEOTIDE SEQUENCE</scope>
    <source>
        <strain evidence="6">1062</strain>
    </source>
</reference>
<keyword evidence="3" id="KW-0378">Hydrolase</keyword>
<evidence type="ECO:0000256" key="3">
    <source>
        <dbReference type="ARBA" id="ARBA00022801"/>
    </source>
</evidence>
<dbReference type="InterPro" id="IPR050738">
    <property type="entry name" value="Sulfatase"/>
</dbReference>
<dbReference type="Pfam" id="PF00884">
    <property type="entry name" value="Sulfatase"/>
    <property type="match status" value="1"/>
</dbReference>
<keyword evidence="7" id="KW-1185">Reference proteome</keyword>
<dbReference type="SUPFAM" id="SSF53649">
    <property type="entry name" value="Alkaline phosphatase-like"/>
    <property type="match status" value="1"/>
</dbReference>
<accession>A0A9X1KV03</accession>
<evidence type="ECO:0000256" key="2">
    <source>
        <dbReference type="ARBA" id="ARBA00022723"/>
    </source>
</evidence>
<protein>
    <submittedName>
        <fullName evidence="6">Arylsulfatase</fullName>
    </submittedName>
</protein>
<dbReference type="Gene3D" id="3.30.1120.10">
    <property type="match status" value="1"/>
</dbReference>
<evidence type="ECO:0000313" key="7">
    <source>
        <dbReference type="Proteomes" id="UP001139409"/>
    </source>
</evidence>
<dbReference type="Gene3D" id="3.40.720.10">
    <property type="entry name" value="Alkaline Phosphatase, subunit A"/>
    <property type="match status" value="1"/>
</dbReference>
<keyword evidence="2" id="KW-0479">Metal-binding</keyword>
<keyword evidence="4" id="KW-0106">Calcium</keyword>
<evidence type="ECO:0000256" key="4">
    <source>
        <dbReference type="ARBA" id="ARBA00022837"/>
    </source>
</evidence>
<evidence type="ECO:0000256" key="1">
    <source>
        <dbReference type="ARBA" id="ARBA00008779"/>
    </source>
</evidence>
<dbReference type="InterPro" id="IPR000917">
    <property type="entry name" value="Sulfatase_N"/>
</dbReference>
<feature type="domain" description="Sulfatase N-terminal" evidence="5">
    <location>
        <begin position="64"/>
        <end position="487"/>
    </location>
</feature>
<dbReference type="EMBL" id="JAIXNE010000001">
    <property type="protein sequence ID" value="MCA6073235.1"/>
    <property type="molecule type" value="Genomic_DNA"/>
</dbReference>
<comment type="similarity">
    <text evidence="1">Belongs to the sulfatase family.</text>
</comment>